<dbReference type="InterPro" id="IPR050554">
    <property type="entry name" value="Met_Synthase/Corrinoid"/>
</dbReference>
<dbReference type="GO" id="GO:0046872">
    <property type="term" value="F:metal ion binding"/>
    <property type="evidence" value="ECO:0007669"/>
    <property type="project" value="UniProtKB-KW"/>
</dbReference>
<evidence type="ECO:0000313" key="7">
    <source>
        <dbReference type="Proteomes" id="UP000593601"/>
    </source>
</evidence>
<evidence type="ECO:0000256" key="2">
    <source>
        <dbReference type="ARBA" id="ARBA00022723"/>
    </source>
</evidence>
<protein>
    <submittedName>
        <fullName evidence="6">Cobalamin-dependent protein</fullName>
    </submittedName>
</protein>
<dbReference type="FunFam" id="3.40.50.280:FF:000003">
    <property type="entry name" value="Dimethylamine methyltransferase corrinoid protein"/>
    <property type="match status" value="1"/>
</dbReference>
<dbReference type="InterPro" id="IPR036594">
    <property type="entry name" value="Meth_synthase_dom"/>
</dbReference>
<evidence type="ECO:0000313" key="6">
    <source>
        <dbReference type="EMBL" id="QOV20824.1"/>
    </source>
</evidence>
<dbReference type="InterPro" id="IPR036724">
    <property type="entry name" value="Cobalamin-bd_sf"/>
</dbReference>
<dbReference type="EMBL" id="CP063304">
    <property type="protein sequence ID" value="QOV20824.1"/>
    <property type="molecule type" value="Genomic_DNA"/>
</dbReference>
<keyword evidence="7" id="KW-1185">Reference proteome</keyword>
<dbReference type="SUPFAM" id="SSF52242">
    <property type="entry name" value="Cobalamin (vitamin B12)-binding domain"/>
    <property type="match status" value="1"/>
</dbReference>
<gene>
    <name evidence="6" type="ORF">INP51_07890</name>
</gene>
<sequence length="217" mass="23633">MGIMDNIRNAVEEGKPGIVTRLLSKAIDSGINPQIILKEALLPAMRKMGQEYKEEDSDVARILAAARAMKKGMDFLEPYLDGSYFGTLGKVILGTAGGDLHDLGKNLVAIMFRSVGFEVIDLGVDVSAMRFIKAVKEHPDVNIVCVSSLLTTSMPEMKHIVHELNELHSRKNFKVMVGGGPVTEAFAKKIGADGYTDNAASAAQIARKFIENEKENK</sequence>
<dbReference type="AlphaFoldDB" id="A0A7M2RLE0"/>
<dbReference type="Pfam" id="PF02310">
    <property type="entry name" value="B12-binding"/>
    <property type="match status" value="1"/>
</dbReference>
<dbReference type="PROSITE" id="PS51337">
    <property type="entry name" value="B12_BINDING_NTER"/>
    <property type="match status" value="1"/>
</dbReference>
<dbReference type="PROSITE" id="PS51332">
    <property type="entry name" value="B12_BINDING"/>
    <property type="match status" value="1"/>
</dbReference>
<evidence type="ECO:0000259" key="5">
    <source>
        <dbReference type="PROSITE" id="PS51337"/>
    </source>
</evidence>
<organism evidence="6 7">
    <name type="scientific">Blautia liquoris</name>
    <dbReference type="NCBI Taxonomy" id="2779518"/>
    <lineage>
        <taxon>Bacteria</taxon>
        <taxon>Bacillati</taxon>
        <taxon>Bacillota</taxon>
        <taxon>Clostridia</taxon>
        <taxon>Lachnospirales</taxon>
        <taxon>Lachnospiraceae</taxon>
        <taxon>Blautia</taxon>
    </lineage>
</organism>
<dbReference type="InterPro" id="IPR003759">
    <property type="entry name" value="Cbl-bd_cap"/>
</dbReference>
<accession>A0A7M2RLE0</accession>
<dbReference type="PANTHER" id="PTHR45833">
    <property type="entry name" value="METHIONINE SYNTHASE"/>
    <property type="match status" value="1"/>
</dbReference>
<dbReference type="GO" id="GO:0008705">
    <property type="term" value="F:methionine synthase activity"/>
    <property type="evidence" value="ECO:0007669"/>
    <property type="project" value="TreeGrafter"/>
</dbReference>
<reference evidence="6 7" key="1">
    <citation type="submission" date="2020-10" db="EMBL/GenBank/DDBJ databases">
        <title>Blautia liquoris sp.nov., isolated from the mud in a fermentation cellar used for the production of Chinese strong-flavoured liquor.</title>
        <authorList>
            <person name="Lu L."/>
        </authorList>
    </citation>
    <scope>NUCLEOTIDE SEQUENCE [LARGE SCALE GENOMIC DNA]</scope>
    <source>
        <strain evidence="6 7">LZLJ-3</strain>
    </source>
</reference>
<evidence type="ECO:0000256" key="1">
    <source>
        <dbReference type="ARBA" id="ARBA00010854"/>
    </source>
</evidence>
<evidence type="ECO:0000256" key="3">
    <source>
        <dbReference type="ARBA" id="ARBA00023285"/>
    </source>
</evidence>
<comment type="similarity">
    <text evidence="1">Belongs to the methylamine corrinoid protein family.</text>
</comment>
<feature type="domain" description="B12-binding" evidence="4">
    <location>
        <begin position="88"/>
        <end position="217"/>
    </location>
</feature>
<feature type="domain" description="B12-binding N-terminal" evidence="5">
    <location>
        <begin position="1"/>
        <end position="88"/>
    </location>
</feature>
<dbReference type="Proteomes" id="UP000593601">
    <property type="component" value="Chromosome"/>
</dbReference>
<name>A0A7M2RLE0_9FIRM</name>
<evidence type="ECO:0000259" key="4">
    <source>
        <dbReference type="PROSITE" id="PS51332"/>
    </source>
</evidence>
<dbReference type="PANTHER" id="PTHR45833:SF1">
    <property type="entry name" value="METHIONINE SYNTHASE"/>
    <property type="match status" value="1"/>
</dbReference>
<keyword evidence="3" id="KW-0170">Cobalt</keyword>
<dbReference type="GO" id="GO:0050667">
    <property type="term" value="P:homocysteine metabolic process"/>
    <property type="evidence" value="ECO:0007669"/>
    <property type="project" value="TreeGrafter"/>
</dbReference>
<dbReference type="GO" id="GO:0031419">
    <property type="term" value="F:cobalamin binding"/>
    <property type="evidence" value="ECO:0007669"/>
    <property type="project" value="InterPro"/>
</dbReference>
<dbReference type="SUPFAM" id="SSF47644">
    <property type="entry name" value="Methionine synthase domain"/>
    <property type="match status" value="1"/>
</dbReference>
<dbReference type="SMART" id="SM01018">
    <property type="entry name" value="B12-binding_2"/>
    <property type="match status" value="1"/>
</dbReference>
<keyword evidence="2" id="KW-0479">Metal-binding</keyword>
<dbReference type="GO" id="GO:0046653">
    <property type="term" value="P:tetrahydrofolate metabolic process"/>
    <property type="evidence" value="ECO:0007669"/>
    <property type="project" value="TreeGrafter"/>
</dbReference>
<dbReference type="Gene3D" id="3.40.50.280">
    <property type="entry name" value="Cobalamin-binding domain"/>
    <property type="match status" value="1"/>
</dbReference>
<dbReference type="GO" id="GO:0005829">
    <property type="term" value="C:cytosol"/>
    <property type="evidence" value="ECO:0007669"/>
    <property type="project" value="TreeGrafter"/>
</dbReference>
<dbReference type="KEGG" id="bliq:INP51_07890"/>
<proteinExistence type="inferred from homology"/>
<dbReference type="InterPro" id="IPR006158">
    <property type="entry name" value="Cobalamin-bd"/>
</dbReference>
<dbReference type="Gene3D" id="1.10.1240.10">
    <property type="entry name" value="Methionine synthase domain"/>
    <property type="match status" value="1"/>
</dbReference>
<dbReference type="Pfam" id="PF02607">
    <property type="entry name" value="B12-binding_2"/>
    <property type="match status" value="1"/>
</dbReference>